<evidence type="ECO:0000313" key="5">
    <source>
        <dbReference type="Proteomes" id="UP001595476"/>
    </source>
</evidence>
<comment type="similarity">
    <text evidence="1">Belongs to the E.coli NlpD/Haemophilus LppB family.</text>
</comment>
<dbReference type="InterPro" id="IPR050570">
    <property type="entry name" value="Cell_wall_metabolism_enzyme"/>
</dbReference>
<dbReference type="Proteomes" id="UP001595476">
    <property type="component" value="Unassembled WGS sequence"/>
</dbReference>
<evidence type="ECO:0000256" key="2">
    <source>
        <dbReference type="SAM" id="MobiDB-lite"/>
    </source>
</evidence>
<keyword evidence="5" id="KW-1185">Reference proteome</keyword>
<dbReference type="CDD" id="cd00118">
    <property type="entry name" value="LysM"/>
    <property type="match status" value="1"/>
</dbReference>
<dbReference type="PANTHER" id="PTHR21666">
    <property type="entry name" value="PEPTIDASE-RELATED"/>
    <property type="match status" value="1"/>
</dbReference>
<dbReference type="Pfam" id="PF01476">
    <property type="entry name" value="LysM"/>
    <property type="match status" value="1"/>
</dbReference>
<dbReference type="SUPFAM" id="SSF51261">
    <property type="entry name" value="Duplicated hybrid motif"/>
    <property type="match status" value="1"/>
</dbReference>
<protein>
    <submittedName>
        <fullName evidence="4">Peptidoglycan DD-metalloendopeptidase family protein</fullName>
    </submittedName>
</protein>
<dbReference type="InterPro" id="IPR018392">
    <property type="entry name" value="LysM"/>
</dbReference>
<dbReference type="SMART" id="SM00257">
    <property type="entry name" value="LysM"/>
    <property type="match status" value="1"/>
</dbReference>
<feature type="domain" description="LysM" evidence="3">
    <location>
        <begin position="81"/>
        <end position="125"/>
    </location>
</feature>
<dbReference type="Gene3D" id="3.10.350.10">
    <property type="entry name" value="LysM domain"/>
    <property type="match status" value="1"/>
</dbReference>
<organism evidence="4 5">
    <name type="scientific">Litoribrevibacter euphylliae</name>
    <dbReference type="NCBI Taxonomy" id="1834034"/>
    <lineage>
        <taxon>Bacteria</taxon>
        <taxon>Pseudomonadati</taxon>
        <taxon>Pseudomonadota</taxon>
        <taxon>Gammaproteobacteria</taxon>
        <taxon>Oceanospirillales</taxon>
        <taxon>Oceanospirillaceae</taxon>
        <taxon>Litoribrevibacter</taxon>
    </lineage>
</organism>
<dbReference type="CDD" id="cd12797">
    <property type="entry name" value="M23_peptidase"/>
    <property type="match status" value="1"/>
</dbReference>
<dbReference type="Gene3D" id="2.70.70.10">
    <property type="entry name" value="Glucose Permease (Domain IIA)"/>
    <property type="match status" value="1"/>
</dbReference>
<dbReference type="EMBL" id="JBHRSZ010000002">
    <property type="protein sequence ID" value="MFC3150440.1"/>
    <property type="molecule type" value="Genomic_DNA"/>
</dbReference>
<sequence>MFFSRDFWLIHSKTSTFSLKANRSFLMSTRMPSLFRQIILMCMAVSVLLVSGCAGKSGYAPVTSIDYSKSKTLSPREKSASHHVVSRGETLYSIAWNYGKNFKHLASINGIKHPYTIYPGQKINLKSTRNKGVSKPKKSNKNKVVERSKPKVKKTPIVRHSNQQRSVGKINWQWPTRGKVIGTFSSNARFNKGIDIAGKLGEPVYSAAKGRVVFAGSGLRGYGKLVIIHHDDKYLSAYAHNNKLLVKENQVIKAGQKIAEIGSTGTNRPKLHFEIRKDGKPVDPLRYLPKR</sequence>
<dbReference type="InterPro" id="IPR036779">
    <property type="entry name" value="LysM_dom_sf"/>
</dbReference>
<accession>A0ABV7HE91</accession>
<dbReference type="Pfam" id="PF01551">
    <property type="entry name" value="Peptidase_M23"/>
    <property type="match status" value="1"/>
</dbReference>
<gene>
    <name evidence="4" type="ORF">ACFOEK_05350</name>
</gene>
<dbReference type="InterPro" id="IPR016047">
    <property type="entry name" value="M23ase_b-sheet_dom"/>
</dbReference>
<comment type="caution">
    <text evidence="4">The sequence shown here is derived from an EMBL/GenBank/DDBJ whole genome shotgun (WGS) entry which is preliminary data.</text>
</comment>
<dbReference type="InterPro" id="IPR011055">
    <property type="entry name" value="Dup_hybrid_motif"/>
</dbReference>
<dbReference type="PANTHER" id="PTHR21666:SF263">
    <property type="entry name" value="MUREIN HYDROLASE ACTIVATOR NLPD"/>
    <property type="match status" value="1"/>
</dbReference>
<name>A0ABV7HE91_9GAMM</name>
<proteinExistence type="inferred from homology"/>
<feature type="region of interest" description="Disordered" evidence="2">
    <location>
        <begin position="127"/>
        <end position="155"/>
    </location>
</feature>
<evidence type="ECO:0000313" key="4">
    <source>
        <dbReference type="EMBL" id="MFC3150440.1"/>
    </source>
</evidence>
<dbReference type="PROSITE" id="PS51782">
    <property type="entry name" value="LYSM"/>
    <property type="match status" value="1"/>
</dbReference>
<feature type="compositionally biased region" description="Basic residues" evidence="2">
    <location>
        <begin position="128"/>
        <end position="141"/>
    </location>
</feature>
<reference evidence="5" key="1">
    <citation type="journal article" date="2019" name="Int. J. Syst. Evol. Microbiol.">
        <title>The Global Catalogue of Microorganisms (GCM) 10K type strain sequencing project: providing services to taxonomists for standard genome sequencing and annotation.</title>
        <authorList>
            <consortium name="The Broad Institute Genomics Platform"/>
            <consortium name="The Broad Institute Genome Sequencing Center for Infectious Disease"/>
            <person name="Wu L."/>
            <person name="Ma J."/>
        </authorList>
    </citation>
    <scope>NUCLEOTIDE SEQUENCE [LARGE SCALE GENOMIC DNA]</scope>
    <source>
        <strain evidence="5">KCTC 52438</strain>
    </source>
</reference>
<evidence type="ECO:0000256" key="1">
    <source>
        <dbReference type="ARBA" id="ARBA00038420"/>
    </source>
</evidence>
<evidence type="ECO:0000259" key="3">
    <source>
        <dbReference type="PROSITE" id="PS51782"/>
    </source>
</evidence>